<organism evidence="1 2">
    <name type="scientific">Sporosarcina highlanderae</name>
    <dbReference type="NCBI Taxonomy" id="3035916"/>
    <lineage>
        <taxon>Bacteria</taxon>
        <taxon>Bacillati</taxon>
        <taxon>Bacillota</taxon>
        <taxon>Bacilli</taxon>
        <taxon>Bacillales</taxon>
        <taxon>Caryophanaceae</taxon>
        <taxon>Sporosarcina</taxon>
    </lineage>
</organism>
<gene>
    <name evidence="1" type="ORF">P5G49_16885</name>
</gene>
<dbReference type="EMBL" id="JAROCC010000020">
    <property type="protein sequence ID" value="MDN4609140.1"/>
    <property type="molecule type" value="Genomic_DNA"/>
</dbReference>
<name>A0ABT8JVD5_9BACL</name>
<evidence type="ECO:0000313" key="1">
    <source>
        <dbReference type="EMBL" id="MDN4609140.1"/>
    </source>
</evidence>
<evidence type="ECO:0000313" key="2">
    <source>
        <dbReference type="Proteomes" id="UP001175097"/>
    </source>
</evidence>
<keyword evidence="2" id="KW-1185">Reference proteome</keyword>
<dbReference type="RefSeq" id="WP_301245735.1">
    <property type="nucleotide sequence ID" value="NZ_JAROCC010000020.1"/>
</dbReference>
<accession>A0ABT8JVD5</accession>
<sequence length="56" mass="6482">MTASTEKYKLPDHERDQIIGLLAIWTPYPESMYEAMSDSELKAEFERAMNGSLAWE</sequence>
<dbReference type="Proteomes" id="UP001175097">
    <property type="component" value="Unassembled WGS sequence"/>
</dbReference>
<comment type="caution">
    <text evidence="1">The sequence shown here is derived from an EMBL/GenBank/DDBJ whole genome shotgun (WGS) entry which is preliminary data.</text>
</comment>
<protein>
    <submittedName>
        <fullName evidence="1">Uncharacterized protein</fullName>
    </submittedName>
</protein>
<reference evidence="1" key="1">
    <citation type="submission" date="2023-03" db="EMBL/GenBank/DDBJ databases">
        <title>MT1 and MT2 Draft Genomes of Novel Species.</title>
        <authorList>
            <person name="Venkateswaran K."/>
        </authorList>
    </citation>
    <scope>NUCLEOTIDE SEQUENCE</scope>
    <source>
        <strain evidence="1">F6_3S_P_2</strain>
    </source>
</reference>
<proteinExistence type="predicted"/>